<evidence type="ECO:0000313" key="3">
    <source>
        <dbReference type="Proteomes" id="UP000013827"/>
    </source>
</evidence>
<dbReference type="AlphaFoldDB" id="A0A0D3ITG2"/>
<dbReference type="HOGENOM" id="CLU_2872344_0_0_1"/>
<proteinExistence type="predicted"/>
<reference evidence="2" key="2">
    <citation type="submission" date="2024-10" db="UniProtKB">
        <authorList>
            <consortium name="EnsemblProtists"/>
        </authorList>
    </citation>
    <scope>IDENTIFICATION</scope>
</reference>
<evidence type="ECO:0000256" key="1">
    <source>
        <dbReference type="SAM" id="MobiDB-lite"/>
    </source>
</evidence>
<reference evidence="3" key="1">
    <citation type="journal article" date="2013" name="Nature">
        <title>Pan genome of the phytoplankton Emiliania underpins its global distribution.</title>
        <authorList>
            <person name="Read B.A."/>
            <person name="Kegel J."/>
            <person name="Klute M.J."/>
            <person name="Kuo A."/>
            <person name="Lefebvre S.C."/>
            <person name="Maumus F."/>
            <person name="Mayer C."/>
            <person name="Miller J."/>
            <person name="Monier A."/>
            <person name="Salamov A."/>
            <person name="Young J."/>
            <person name="Aguilar M."/>
            <person name="Claverie J.M."/>
            <person name="Frickenhaus S."/>
            <person name="Gonzalez K."/>
            <person name="Herman E.K."/>
            <person name="Lin Y.C."/>
            <person name="Napier J."/>
            <person name="Ogata H."/>
            <person name="Sarno A.F."/>
            <person name="Shmutz J."/>
            <person name="Schroeder D."/>
            <person name="de Vargas C."/>
            <person name="Verret F."/>
            <person name="von Dassow P."/>
            <person name="Valentin K."/>
            <person name="Van de Peer Y."/>
            <person name="Wheeler G."/>
            <person name="Dacks J.B."/>
            <person name="Delwiche C.F."/>
            <person name="Dyhrman S.T."/>
            <person name="Glockner G."/>
            <person name="John U."/>
            <person name="Richards T."/>
            <person name="Worden A.Z."/>
            <person name="Zhang X."/>
            <person name="Grigoriev I.V."/>
            <person name="Allen A.E."/>
            <person name="Bidle K."/>
            <person name="Borodovsky M."/>
            <person name="Bowler C."/>
            <person name="Brownlee C."/>
            <person name="Cock J.M."/>
            <person name="Elias M."/>
            <person name="Gladyshev V.N."/>
            <person name="Groth M."/>
            <person name="Guda C."/>
            <person name="Hadaegh A."/>
            <person name="Iglesias-Rodriguez M.D."/>
            <person name="Jenkins J."/>
            <person name="Jones B.M."/>
            <person name="Lawson T."/>
            <person name="Leese F."/>
            <person name="Lindquist E."/>
            <person name="Lobanov A."/>
            <person name="Lomsadze A."/>
            <person name="Malik S.B."/>
            <person name="Marsh M.E."/>
            <person name="Mackinder L."/>
            <person name="Mock T."/>
            <person name="Mueller-Roeber B."/>
            <person name="Pagarete A."/>
            <person name="Parker M."/>
            <person name="Probert I."/>
            <person name="Quesneville H."/>
            <person name="Raines C."/>
            <person name="Rensing S.A."/>
            <person name="Riano-Pachon D.M."/>
            <person name="Richier S."/>
            <person name="Rokitta S."/>
            <person name="Shiraiwa Y."/>
            <person name="Soanes D.M."/>
            <person name="van der Giezen M."/>
            <person name="Wahlund T.M."/>
            <person name="Williams B."/>
            <person name="Wilson W."/>
            <person name="Wolfe G."/>
            <person name="Wurch L.L."/>
        </authorList>
    </citation>
    <scope>NUCLEOTIDE SEQUENCE</scope>
</reference>
<feature type="compositionally biased region" description="Basic and acidic residues" evidence="1">
    <location>
        <begin position="48"/>
        <end position="64"/>
    </location>
</feature>
<feature type="region of interest" description="Disordered" evidence="1">
    <location>
        <begin position="25"/>
        <end position="64"/>
    </location>
</feature>
<accession>A0A0D3ITG2</accession>
<evidence type="ECO:0000313" key="2">
    <source>
        <dbReference type="EnsemblProtists" id="EOD14547"/>
    </source>
</evidence>
<dbReference type="EnsemblProtists" id="EOD14547">
    <property type="protein sequence ID" value="EOD14547"/>
    <property type="gene ID" value="EMIHUDRAFT_432495"/>
</dbReference>
<organism evidence="2 3">
    <name type="scientific">Emiliania huxleyi (strain CCMP1516)</name>
    <dbReference type="NCBI Taxonomy" id="280463"/>
    <lineage>
        <taxon>Eukaryota</taxon>
        <taxon>Haptista</taxon>
        <taxon>Haptophyta</taxon>
        <taxon>Prymnesiophyceae</taxon>
        <taxon>Isochrysidales</taxon>
        <taxon>Noelaerhabdaceae</taxon>
        <taxon>Emiliania</taxon>
    </lineage>
</organism>
<protein>
    <submittedName>
        <fullName evidence="2">Uncharacterized protein</fullName>
    </submittedName>
</protein>
<dbReference type="RefSeq" id="XP_005766976.1">
    <property type="nucleotide sequence ID" value="XM_005766919.1"/>
</dbReference>
<dbReference type="PaxDb" id="2903-EOD14547"/>
<dbReference type="GeneID" id="17260689"/>
<sequence>MPFEQPRYKLLRVPGCATAYRVPEVEHAHGGASRRPNRSVRATSLRSGDVHETTSTEYVQDAKG</sequence>
<name>A0A0D3ITG2_EMIH1</name>
<keyword evidence="3" id="KW-1185">Reference proteome</keyword>
<dbReference type="KEGG" id="ehx:EMIHUDRAFT_432495"/>
<dbReference type="Proteomes" id="UP000013827">
    <property type="component" value="Unassembled WGS sequence"/>
</dbReference>